<evidence type="ECO:0000313" key="2">
    <source>
        <dbReference type="Proteomes" id="UP000257109"/>
    </source>
</evidence>
<dbReference type="AlphaFoldDB" id="A0A371FJG4"/>
<proteinExistence type="predicted"/>
<protein>
    <submittedName>
        <fullName evidence="1">Uncharacterized protein</fullName>
    </submittedName>
</protein>
<gene>
    <name evidence="1" type="ORF">CR513_41270</name>
</gene>
<sequence>MDSDLHYFITTVHQAPHSLLNAISAHQLVSLPKPNDAPLLRPHLDPNPPHLSYELLIIELLSMHRPCHHRNPRADSFHYGVPPAMREECSNGTVVEDKQLWSPAPDDHTLVRIPLFKPLGQPLLFLNLALMFLPFLLGNHPYEFVTRCFYPACNLIKLLIREKAKTPKAYVHHRVDSLRVKPTQALVHAHRTLLAPLRFLLSGFA</sequence>
<evidence type="ECO:0000313" key="1">
    <source>
        <dbReference type="EMBL" id="RDX78455.1"/>
    </source>
</evidence>
<keyword evidence="2" id="KW-1185">Reference proteome</keyword>
<name>A0A371FJG4_MUCPR</name>
<dbReference type="EMBL" id="QJKJ01008863">
    <property type="protein sequence ID" value="RDX78455.1"/>
    <property type="molecule type" value="Genomic_DNA"/>
</dbReference>
<reference evidence="1" key="1">
    <citation type="submission" date="2018-05" db="EMBL/GenBank/DDBJ databases">
        <title>Draft genome of Mucuna pruriens seed.</title>
        <authorList>
            <person name="Nnadi N.E."/>
            <person name="Vos R."/>
            <person name="Hasami M.H."/>
            <person name="Devisetty U.K."/>
            <person name="Aguiy J.C."/>
        </authorList>
    </citation>
    <scope>NUCLEOTIDE SEQUENCE [LARGE SCALE GENOMIC DNA]</scope>
    <source>
        <strain evidence="1">JCA_2017</strain>
    </source>
</reference>
<dbReference type="Proteomes" id="UP000257109">
    <property type="component" value="Unassembled WGS sequence"/>
</dbReference>
<feature type="non-terminal residue" evidence="1">
    <location>
        <position position="1"/>
    </location>
</feature>
<organism evidence="1 2">
    <name type="scientific">Mucuna pruriens</name>
    <name type="common">Velvet bean</name>
    <name type="synonym">Dolichos pruriens</name>
    <dbReference type="NCBI Taxonomy" id="157652"/>
    <lineage>
        <taxon>Eukaryota</taxon>
        <taxon>Viridiplantae</taxon>
        <taxon>Streptophyta</taxon>
        <taxon>Embryophyta</taxon>
        <taxon>Tracheophyta</taxon>
        <taxon>Spermatophyta</taxon>
        <taxon>Magnoliopsida</taxon>
        <taxon>eudicotyledons</taxon>
        <taxon>Gunneridae</taxon>
        <taxon>Pentapetalae</taxon>
        <taxon>rosids</taxon>
        <taxon>fabids</taxon>
        <taxon>Fabales</taxon>
        <taxon>Fabaceae</taxon>
        <taxon>Papilionoideae</taxon>
        <taxon>50 kb inversion clade</taxon>
        <taxon>NPAAA clade</taxon>
        <taxon>indigoferoid/millettioid clade</taxon>
        <taxon>Phaseoleae</taxon>
        <taxon>Mucuna</taxon>
    </lineage>
</organism>
<accession>A0A371FJG4</accession>
<comment type="caution">
    <text evidence="1">The sequence shown here is derived from an EMBL/GenBank/DDBJ whole genome shotgun (WGS) entry which is preliminary data.</text>
</comment>